<comment type="catalytic activity">
    <reaction evidence="14 16">
        <text>L-threonyl-[protein] + ATP = O-phospho-L-threonyl-[protein] + ADP + H(+)</text>
        <dbReference type="Rhea" id="RHEA:46608"/>
        <dbReference type="Rhea" id="RHEA-COMP:11060"/>
        <dbReference type="Rhea" id="RHEA-COMP:11605"/>
        <dbReference type="ChEBI" id="CHEBI:15378"/>
        <dbReference type="ChEBI" id="CHEBI:30013"/>
        <dbReference type="ChEBI" id="CHEBI:30616"/>
        <dbReference type="ChEBI" id="CHEBI:61977"/>
        <dbReference type="ChEBI" id="CHEBI:456216"/>
        <dbReference type="EC" id="2.7.11.1"/>
    </reaction>
</comment>
<dbReference type="Pfam" id="PF01453">
    <property type="entry name" value="B_lectin"/>
    <property type="match status" value="1"/>
</dbReference>
<keyword evidence="6" id="KW-0732">Signal</keyword>
<dbReference type="InterPro" id="IPR036426">
    <property type="entry name" value="Bulb-type_lectin_dom_sf"/>
</dbReference>
<keyword evidence="8 16" id="KW-0418">Kinase</keyword>
<dbReference type="PROSITE" id="PS00108">
    <property type="entry name" value="PROTEIN_KINASE_ST"/>
    <property type="match status" value="1"/>
</dbReference>
<dbReference type="CDD" id="cd01098">
    <property type="entry name" value="PAN_AP_plant"/>
    <property type="match status" value="1"/>
</dbReference>
<evidence type="ECO:0000256" key="9">
    <source>
        <dbReference type="ARBA" id="ARBA00022840"/>
    </source>
</evidence>
<evidence type="ECO:0000256" key="14">
    <source>
        <dbReference type="ARBA" id="ARBA00047899"/>
    </source>
</evidence>
<evidence type="ECO:0000259" key="19">
    <source>
        <dbReference type="PROSITE" id="PS50011"/>
    </source>
</evidence>
<comment type="catalytic activity">
    <reaction evidence="15 16">
        <text>L-seryl-[protein] + ATP = O-phospho-L-seryl-[protein] + ADP + H(+)</text>
        <dbReference type="Rhea" id="RHEA:17989"/>
        <dbReference type="Rhea" id="RHEA-COMP:9863"/>
        <dbReference type="Rhea" id="RHEA-COMP:11604"/>
        <dbReference type="ChEBI" id="CHEBI:15378"/>
        <dbReference type="ChEBI" id="CHEBI:29999"/>
        <dbReference type="ChEBI" id="CHEBI:30616"/>
        <dbReference type="ChEBI" id="CHEBI:83421"/>
        <dbReference type="ChEBI" id="CHEBI:456216"/>
        <dbReference type="EC" id="2.7.11.1"/>
    </reaction>
</comment>
<comment type="subcellular location">
    <subcellularLocation>
        <location evidence="1">Cell membrane</location>
        <topology evidence="1">Single-pass type I membrane protein</topology>
    </subcellularLocation>
</comment>
<keyword evidence="13" id="KW-0325">Glycoprotein</keyword>
<evidence type="ECO:0000313" key="24">
    <source>
        <dbReference type="Proteomes" id="UP001187471"/>
    </source>
</evidence>
<dbReference type="FunFam" id="1.10.510.10:FF:000060">
    <property type="entry name" value="G-type lectin S-receptor-like serine/threonine-protein kinase"/>
    <property type="match status" value="1"/>
</dbReference>
<comment type="similarity">
    <text evidence="16">Belongs to the protein kinase superfamily. Ser/Thr protein kinase family.</text>
</comment>
<organism evidence="23 24">
    <name type="scientific">Escallonia rubra</name>
    <dbReference type="NCBI Taxonomy" id="112253"/>
    <lineage>
        <taxon>Eukaryota</taxon>
        <taxon>Viridiplantae</taxon>
        <taxon>Streptophyta</taxon>
        <taxon>Embryophyta</taxon>
        <taxon>Tracheophyta</taxon>
        <taxon>Spermatophyta</taxon>
        <taxon>Magnoliopsida</taxon>
        <taxon>eudicotyledons</taxon>
        <taxon>Gunneridae</taxon>
        <taxon>Pentapetalae</taxon>
        <taxon>asterids</taxon>
        <taxon>campanulids</taxon>
        <taxon>Escalloniales</taxon>
        <taxon>Escalloniaceae</taxon>
        <taxon>Escallonia</taxon>
    </lineage>
</organism>
<comment type="caution">
    <text evidence="17">Lacks conserved residue(s) required for the propagation of feature annotation.</text>
</comment>
<dbReference type="Gene3D" id="1.10.510.10">
    <property type="entry name" value="Transferase(Phosphotransferase) domain 1"/>
    <property type="match status" value="1"/>
</dbReference>
<dbReference type="EMBL" id="JAVXUO010002007">
    <property type="protein sequence ID" value="KAK2977067.1"/>
    <property type="molecule type" value="Genomic_DNA"/>
</dbReference>
<dbReference type="InterPro" id="IPR008271">
    <property type="entry name" value="Ser/Thr_kinase_AS"/>
</dbReference>
<keyword evidence="7 16" id="KW-0547">Nucleotide-binding</keyword>
<evidence type="ECO:0000259" key="20">
    <source>
        <dbReference type="PROSITE" id="PS50026"/>
    </source>
</evidence>
<dbReference type="FunFam" id="3.30.200.20:FF:000924">
    <property type="entry name" value="Uncharacterized protein"/>
    <property type="match status" value="1"/>
</dbReference>
<dbReference type="InterPro" id="IPR001245">
    <property type="entry name" value="Ser-Thr/Tyr_kinase_cat_dom"/>
</dbReference>
<proteinExistence type="inferred from homology"/>
<dbReference type="PIRSF" id="PIRSF000641">
    <property type="entry name" value="SRK"/>
    <property type="match status" value="1"/>
</dbReference>
<dbReference type="PROSITE" id="PS50948">
    <property type="entry name" value="PAN"/>
    <property type="match status" value="1"/>
</dbReference>
<evidence type="ECO:0000256" key="8">
    <source>
        <dbReference type="ARBA" id="ARBA00022777"/>
    </source>
</evidence>
<evidence type="ECO:0000259" key="21">
    <source>
        <dbReference type="PROSITE" id="PS50927"/>
    </source>
</evidence>
<dbReference type="Gene3D" id="2.90.10.10">
    <property type="entry name" value="Bulb-type lectin domain"/>
    <property type="match status" value="1"/>
</dbReference>
<dbReference type="Proteomes" id="UP001187471">
    <property type="component" value="Unassembled WGS sequence"/>
</dbReference>
<evidence type="ECO:0000256" key="1">
    <source>
        <dbReference type="ARBA" id="ARBA00004251"/>
    </source>
</evidence>
<dbReference type="PANTHER" id="PTHR27002:SF812">
    <property type="entry name" value="RECEPTOR-LIKE SERINE_THREONINE-PROTEIN KINASE"/>
    <property type="match status" value="1"/>
</dbReference>
<dbReference type="Pfam" id="PF08276">
    <property type="entry name" value="PAN_2"/>
    <property type="match status" value="1"/>
</dbReference>
<evidence type="ECO:0000256" key="3">
    <source>
        <dbReference type="ARBA" id="ARBA00022527"/>
    </source>
</evidence>
<reference evidence="23" key="1">
    <citation type="submission" date="2022-12" db="EMBL/GenBank/DDBJ databases">
        <title>Draft genome assemblies for two species of Escallonia (Escalloniales).</title>
        <authorList>
            <person name="Chanderbali A."/>
            <person name="Dervinis C."/>
            <person name="Anghel I."/>
            <person name="Soltis D."/>
            <person name="Soltis P."/>
            <person name="Zapata F."/>
        </authorList>
    </citation>
    <scope>NUCLEOTIDE SEQUENCE</scope>
    <source>
        <strain evidence="23">UCBG92.1500</strain>
        <tissue evidence="23">Leaf</tissue>
    </source>
</reference>
<keyword evidence="2" id="KW-1003">Cell membrane</keyword>
<dbReference type="Gene3D" id="3.30.200.20">
    <property type="entry name" value="Phosphorylase Kinase, domain 1"/>
    <property type="match status" value="1"/>
</dbReference>
<dbReference type="PROSITE" id="PS50011">
    <property type="entry name" value="PROTEIN_KINASE_DOM"/>
    <property type="match status" value="1"/>
</dbReference>
<name>A0AA88QXS8_9ASTE</name>
<evidence type="ECO:0000256" key="17">
    <source>
        <dbReference type="PROSITE-ProRule" id="PRU00076"/>
    </source>
</evidence>
<feature type="domain" description="Apple" evidence="22">
    <location>
        <begin position="344"/>
        <end position="418"/>
    </location>
</feature>
<evidence type="ECO:0000256" key="4">
    <source>
        <dbReference type="ARBA" id="ARBA00022679"/>
    </source>
</evidence>
<keyword evidence="4 16" id="KW-0808">Transferase</keyword>
<feature type="transmembrane region" description="Helical" evidence="18">
    <location>
        <begin position="7"/>
        <end position="29"/>
    </location>
</feature>
<evidence type="ECO:0000256" key="10">
    <source>
        <dbReference type="ARBA" id="ARBA00022989"/>
    </source>
</evidence>
<dbReference type="SMART" id="SM00108">
    <property type="entry name" value="B_lectin"/>
    <property type="match status" value="1"/>
</dbReference>
<dbReference type="InterPro" id="IPR003609">
    <property type="entry name" value="Pan_app"/>
</dbReference>
<dbReference type="GO" id="GO:0004674">
    <property type="term" value="F:protein serine/threonine kinase activity"/>
    <property type="evidence" value="ECO:0007669"/>
    <property type="project" value="UniProtKB-KW"/>
</dbReference>
<dbReference type="GO" id="GO:0048544">
    <property type="term" value="P:recognition of pollen"/>
    <property type="evidence" value="ECO:0007669"/>
    <property type="project" value="InterPro"/>
</dbReference>
<dbReference type="SUPFAM" id="SSF56112">
    <property type="entry name" value="Protein kinase-like (PK-like)"/>
    <property type="match status" value="1"/>
</dbReference>
<keyword evidence="9 16" id="KW-0067">ATP-binding</keyword>
<dbReference type="AlphaFoldDB" id="A0AA88QXS8"/>
<dbReference type="EC" id="2.7.11.1" evidence="16"/>
<feature type="domain" description="Protein kinase" evidence="19">
    <location>
        <begin position="442"/>
        <end position="730"/>
    </location>
</feature>
<dbReference type="Pfam" id="PF00954">
    <property type="entry name" value="S_locus_glycop"/>
    <property type="match status" value="1"/>
</dbReference>
<accession>A0AA88QXS8</accession>
<dbReference type="InterPro" id="IPR000742">
    <property type="entry name" value="EGF"/>
</dbReference>
<evidence type="ECO:0000313" key="23">
    <source>
        <dbReference type="EMBL" id="KAK2977067.1"/>
    </source>
</evidence>
<dbReference type="PROSITE" id="PS50026">
    <property type="entry name" value="EGF_3"/>
    <property type="match status" value="1"/>
</dbReference>
<keyword evidence="17" id="KW-0245">EGF-like domain</keyword>
<dbReference type="CDD" id="cd00028">
    <property type="entry name" value="B_lectin"/>
    <property type="match status" value="1"/>
</dbReference>
<keyword evidence="24" id="KW-1185">Reference proteome</keyword>
<dbReference type="SUPFAM" id="SSF51110">
    <property type="entry name" value="alpha-D-mannose-specific plant lectins"/>
    <property type="match status" value="1"/>
</dbReference>
<dbReference type="InterPro" id="IPR000858">
    <property type="entry name" value="S_locus_glycoprot_dom"/>
</dbReference>
<evidence type="ECO:0000259" key="22">
    <source>
        <dbReference type="PROSITE" id="PS50948"/>
    </source>
</evidence>
<evidence type="ECO:0000256" key="6">
    <source>
        <dbReference type="ARBA" id="ARBA00022729"/>
    </source>
</evidence>
<feature type="domain" description="EGF-like" evidence="20">
    <location>
        <begin position="290"/>
        <end position="325"/>
    </location>
</feature>
<dbReference type="InterPro" id="IPR001480">
    <property type="entry name" value="Bulb-type_lectin_dom"/>
</dbReference>
<evidence type="ECO:0000256" key="2">
    <source>
        <dbReference type="ARBA" id="ARBA00022475"/>
    </source>
</evidence>
<feature type="domain" description="Bulb-type lectin" evidence="21">
    <location>
        <begin position="29"/>
        <end position="155"/>
    </location>
</feature>
<dbReference type="InterPro" id="IPR024171">
    <property type="entry name" value="SRK-like_kinase"/>
</dbReference>
<evidence type="ECO:0000256" key="7">
    <source>
        <dbReference type="ARBA" id="ARBA00022741"/>
    </source>
</evidence>
<keyword evidence="12" id="KW-1015">Disulfide bond</keyword>
<comment type="caution">
    <text evidence="23">The sequence shown here is derived from an EMBL/GenBank/DDBJ whole genome shotgun (WGS) entry which is preliminary data.</text>
</comment>
<dbReference type="InterPro" id="IPR000719">
    <property type="entry name" value="Prot_kinase_dom"/>
</dbReference>
<evidence type="ECO:0000256" key="11">
    <source>
        <dbReference type="ARBA" id="ARBA00023136"/>
    </source>
</evidence>
<dbReference type="GO" id="GO:0005886">
    <property type="term" value="C:plasma membrane"/>
    <property type="evidence" value="ECO:0007669"/>
    <property type="project" value="UniProtKB-SubCell"/>
</dbReference>
<dbReference type="SMART" id="SM00220">
    <property type="entry name" value="S_TKc"/>
    <property type="match status" value="1"/>
</dbReference>
<dbReference type="Pfam" id="PF07714">
    <property type="entry name" value="PK_Tyr_Ser-Thr"/>
    <property type="match status" value="1"/>
</dbReference>
<dbReference type="PROSITE" id="PS50927">
    <property type="entry name" value="BULB_LECTIN"/>
    <property type="match status" value="1"/>
</dbReference>
<dbReference type="Pfam" id="PF11883">
    <property type="entry name" value="DUF3403"/>
    <property type="match status" value="1"/>
</dbReference>
<dbReference type="GO" id="GO:0005524">
    <property type="term" value="F:ATP binding"/>
    <property type="evidence" value="ECO:0007669"/>
    <property type="project" value="UniProtKB-KW"/>
</dbReference>
<evidence type="ECO:0000256" key="16">
    <source>
        <dbReference type="PIRNR" id="PIRNR000641"/>
    </source>
</evidence>
<protein>
    <recommendedName>
        <fullName evidence="16">Receptor-like serine/threonine-protein kinase</fullName>
        <ecNumber evidence="16">2.7.11.1</ecNumber>
    </recommendedName>
</protein>
<keyword evidence="10 18" id="KW-1133">Transmembrane helix</keyword>
<dbReference type="InterPro" id="IPR011009">
    <property type="entry name" value="Kinase-like_dom_sf"/>
</dbReference>
<keyword evidence="3 16" id="KW-0723">Serine/threonine-protein kinase</keyword>
<dbReference type="PANTHER" id="PTHR27002">
    <property type="entry name" value="RECEPTOR-LIKE SERINE/THREONINE-PROTEIN KINASE SD1-8"/>
    <property type="match status" value="1"/>
</dbReference>
<evidence type="ECO:0000256" key="12">
    <source>
        <dbReference type="ARBA" id="ARBA00023157"/>
    </source>
</evidence>
<evidence type="ECO:0000256" key="5">
    <source>
        <dbReference type="ARBA" id="ARBA00022692"/>
    </source>
</evidence>
<gene>
    <name evidence="23" type="ORF">RJ640_017591</name>
</gene>
<keyword evidence="11 18" id="KW-0472">Membrane</keyword>
<evidence type="ECO:0000256" key="13">
    <source>
        <dbReference type="ARBA" id="ARBA00023180"/>
    </source>
</evidence>
<dbReference type="InterPro" id="IPR021820">
    <property type="entry name" value="S-locus_recpt_kinase_C"/>
</dbReference>
<dbReference type="SMART" id="SM00473">
    <property type="entry name" value="PAN_AP"/>
    <property type="match status" value="1"/>
</dbReference>
<evidence type="ECO:0000256" key="15">
    <source>
        <dbReference type="ARBA" id="ARBA00048679"/>
    </source>
</evidence>
<sequence length="770" mass="85795">MFLASRTWLLPTSLMLLYIFCVVNFSAGLDRISLGQSLNASQTIISGGGKFELGFFTLNSVQFYMGIWYKNIPGQTVVWVANRDMPIPVGSYSLSQLVFSEDGNLTLFDGFKTPIWSTNSTFRFLNATEGTVVLLDTGNLVLSDEFNVVWQSFDYPTDTFLPGGKLGWDKTTNRSQVLTSWRSSDDPSSGTFSFGIDPSGSAEFIIWRNRSERYWESGAWNGKTFSSVPEMTSNYIYNFSYVSNEKTNYFTYDLYNPNITSRFVLDSSGQIRQLTWLENPPQWNLFWAQPRSSCSLNPCGAYALCNESSASTCSCLPGFEPRLPKEWGLFNFSGGCSRGNPLQCKKDKEGFLKIRQVGLPQYAQSLAVGVAEVCEYACLINCSCSAYVSNGDCTFWTGDLIGTNLVATSGQDFYLKLNAFELPGPNKGSNTFVFLLFLVRMYDAQTSLTKTRFFPADSVNNRRLNIGLAGNLLNGQSVAVKRLSKGSGQGLEQLRNETILIAKLQHMNLVRLLGCCMEEDEKILIYEYMPNKSLDSFLFDSMKKRLLDWRTRVRIIEGIAQGLLYLHQYSRLRVVHRDLKASNILLDAEMNPKISDFGLARIFGGNQLEANTDRIVGTYGYMSPEYAMEGLFSIKSDVFAFGVLLLEIVSGKKSTGFHDLDYPSLLGYAWELWVNDRVLELIDPTLDIPSSSCTPLKCVAVGLLCVQEVPSDRPSMAEVVAMLSNEHTTLVSPKRPAFTAGRNPLLAASGRGQAELCSVNDLTESVLVAR</sequence>
<evidence type="ECO:0000256" key="18">
    <source>
        <dbReference type="SAM" id="Phobius"/>
    </source>
</evidence>
<keyword evidence="5 18" id="KW-0812">Transmembrane</keyword>